<evidence type="ECO:0000313" key="1">
    <source>
        <dbReference type="EMBL" id="MFD1526073.1"/>
    </source>
</evidence>
<organism evidence="1 2">
    <name type="scientific">Halolamina salina</name>
    <dbReference type="NCBI Taxonomy" id="1220023"/>
    <lineage>
        <taxon>Archaea</taxon>
        <taxon>Methanobacteriati</taxon>
        <taxon>Methanobacteriota</taxon>
        <taxon>Stenosarchaea group</taxon>
        <taxon>Halobacteria</taxon>
        <taxon>Halobacteriales</taxon>
        <taxon>Haloferacaceae</taxon>
    </lineage>
</organism>
<keyword evidence="2" id="KW-1185">Reference proteome</keyword>
<gene>
    <name evidence="1" type="ORF">ACFR9S_07120</name>
</gene>
<dbReference type="InterPro" id="IPR055944">
    <property type="entry name" value="DUF7522"/>
</dbReference>
<proteinExistence type="predicted"/>
<protein>
    <submittedName>
        <fullName evidence="1">Uncharacterized protein</fullName>
    </submittedName>
</protein>
<dbReference type="Pfam" id="PF24366">
    <property type="entry name" value="DUF7522"/>
    <property type="match status" value="1"/>
</dbReference>
<reference evidence="1 2" key="1">
    <citation type="journal article" date="2019" name="Int. J. Syst. Evol. Microbiol.">
        <title>The Global Catalogue of Microorganisms (GCM) 10K type strain sequencing project: providing services to taxonomists for standard genome sequencing and annotation.</title>
        <authorList>
            <consortium name="The Broad Institute Genomics Platform"/>
            <consortium name="The Broad Institute Genome Sequencing Center for Infectious Disease"/>
            <person name="Wu L."/>
            <person name="Ma J."/>
        </authorList>
    </citation>
    <scope>NUCLEOTIDE SEQUENCE [LARGE SCALE GENOMIC DNA]</scope>
    <source>
        <strain evidence="1 2">CGMCC 1.12285</strain>
    </source>
</reference>
<dbReference type="RefSeq" id="WP_379731040.1">
    <property type="nucleotide sequence ID" value="NZ_JBHSWZ010000046.1"/>
</dbReference>
<dbReference type="Proteomes" id="UP001597111">
    <property type="component" value="Unassembled WGS sequence"/>
</dbReference>
<dbReference type="EMBL" id="JBHUDH010000066">
    <property type="protein sequence ID" value="MFD1526073.1"/>
    <property type="molecule type" value="Genomic_DNA"/>
</dbReference>
<evidence type="ECO:0000313" key="2">
    <source>
        <dbReference type="Proteomes" id="UP001597111"/>
    </source>
</evidence>
<name>A0ABD6B5R5_9EURY</name>
<accession>A0ABD6B5R5</accession>
<sequence length="129" mass="14316">MTEELIAYLRRRAGSHLRAVAAYDESAWEITYLRDDLDRRMARERTEKIYGGVKTGLGPSGIEDEMGERYATLQVRDEAVLLNLTWNETEGAIVGLEPEAASQLTGFIDECLKHGSPDSVSPRPSSGTE</sequence>
<dbReference type="AlphaFoldDB" id="A0ABD6B5R5"/>
<comment type="caution">
    <text evidence="1">The sequence shown here is derived from an EMBL/GenBank/DDBJ whole genome shotgun (WGS) entry which is preliminary data.</text>
</comment>